<proteinExistence type="inferred from homology"/>
<dbReference type="FunFam" id="3.20.20.100:FF:000015">
    <property type="entry name" value="Oxidoreductase, aldo/keto reductase family"/>
    <property type="match status" value="1"/>
</dbReference>
<evidence type="ECO:0000256" key="3">
    <source>
        <dbReference type="ARBA" id="ARBA00023002"/>
    </source>
</evidence>
<dbReference type="InterPro" id="IPR023210">
    <property type="entry name" value="NADP_OxRdtase_dom"/>
</dbReference>
<comment type="caution">
    <text evidence="8">The sequence shown here is derived from an EMBL/GenBank/DDBJ whole genome shotgun (WGS) entry which is preliminary data.</text>
</comment>
<dbReference type="GO" id="GO:0016616">
    <property type="term" value="F:oxidoreductase activity, acting on the CH-OH group of donors, NAD or NADP as acceptor"/>
    <property type="evidence" value="ECO:0007669"/>
    <property type="project" value="UniProtKB-ARBA"/>
</dbReference>
<dbReference type="PANTHER" id="PTHR43827:SF3">
    <property type="entry name" value="NADP-DEPENDENT OXIDOREDUCTASE DOMAIN-CONTAINING PROTEIN"/>
    <property type="match status" value="1"/>
</dbReference>
<comment type="similarity">
    <text evidence="1">Belongs to the aldo/keto reductase family.</text>
</comment>
<dbReference type="InterPro" id="IPR020471">
    <property type="entry name" value="AKR"/>
</dbReference>
<evidence type="ECO:0000256" key="6">
    <source>
        <dbReference type="PIRSR" id="PIRSR000097-3"/>
    </source>
</evidence>
<feature type="binding site" evidence="5">
    <location>
        <position position="111"/>
    </location>
    <ligand>
        <name>substrate</name>
    </ligand>
</feature>
<evidence type="ECO:0000313" key="8">
    <source>
        <dbReference type="EMBL" id="KXA64791.1"/>
    </source>
</evidence>
<dbReference type="STRING" id="39777.B7L28_08495"/>
<organism evidence="8">
    <name type="scientific">Veillonella atypica</name>
    <dbReference type="NCBI Taxonomy" id="39777"/>
    <lineage>
        <taxon>Bacteria</taxon>
        <taxon>Bacillati</taxon>
        <taxon>Bacillota</taxon>
        <taxon>Negativicutes</taxon>
        <taxon>Veillonellales</taxon>
        <taxon>Veillonellaceae</taxon>
        <taxon>Veillonella</taxon>
    </lineage>
</organism>
<evidence type="ECO:0000256" key="1">
    <source>
        <dbReference type="ARBA" id="ARBA00007905"/>
    </source>
</evidence>
<dbReference type="AlphaFoldDB" id="A0A133S5F4"/>
<feature type="site" description="Lowers pKa of active site Tyr" evidence="6">
    <location>
        <position position="78"/>
    </location>
</feature>
<dbReference type="PROSITE" id="PS00798">
    <property type="entry name" value="ALDOKETO_REDUCTASE_1"/>
    <property type="match status" value="1"/>
</dbReference>
<feature type="active site" description="Proton donor" evidence="4">
    <location>
        <position position="53"/>
    </location>
</feature>
<keyword evidence="3" id="KW-0560">Oxidoreductase</keyword>
<dbReference type="Gene3D" id="3.20.20.100">
    <property type="entry name" value="NADP-dependent oxidoreductase domain"/>
    <property type="match status" value="1"/>
</dbReference>
<dbReference type="InterPro" id="IPR036812">
    <property type="entry name" value="NAD(P)_OxRdtase_dom_sf"/>
</dbReference>
<accession>A0A133S5F4</accession>
<dbReference type="PATRIC" id="fig|39777.7.peg.749"/>
<name>A0A133S5F4_9FIRM</name>
<dbReference type="Pfam" id="PF00248">
    <property type="entry name" value="Aldo_ket_red"/>
    <property type="match status" value="2"/>
</dbReference>
<dbReference type="SUPFAM" id="SSF51430">
    <property type="entry name" value="NAD(P)-linked oxidoreductase"/>
    <property type="match status" value="1"/>
</dbReference>
<evidence type="ECO:0000256" key="4">
    <source>
        <dbReference type="PIRSR" id="PIRSR000097-1"/>
    </source>
</evidence>
<evidence type="ECO:0000256" key="5">
    <source>
        <dbReference type="PIRSR" id="PIRSR000097-2"/>
    </source>
</evidence>
<evidence type="ECO:0000313" key="9">
    <source>
        <dbReference type="Proteomes" id="UP000070226"/>
    </source>
</evidence>
<dbReference type="PIRSF" id="PIRSF000097">
    <property type="entry name" value="AKR"/>
    <property type="match status" value="1"/>
</dbReference>
<gene>
    <name evidence="8" type="ORF">HMPREF3233_00763</name>
</gene>
<dbReference type="PRINTS" id="PR00069">
    <property type="entry name" value="ALDKETRDTASE"/>
</dbReference>
<dbReference type="EMBL" id="LRQT01000019">
    <property type="protein sequence ID" value="KXA64791.1"/>
    <property type="molecule type" value="Genomic_DNA"/>
</dbReference>
<dbReference type="RefSeq" id="WP_060807429.1">
    <property type="nucleotide sequence ID" value="NZ_JAJCNH010000002.1"/>
</dbReference>
<reference evidence="8 9" key="1">
    <citation type="submission" date="2016-01" db="EMBL/GenBank/DDBJ databases">
        <authorList>
            <person name="Oliw E.H."/>
        </authorList>
    </citation>
    <scope>NUCLEOTIDE SEQUENCE [LARGE SCALE GENOMIC DNA]</scope>
    <source>
        <strain evidence="8 9">CMW7756B</strain>
    </source>
</reference>
<dbReference type="PANTHER" id="PTHR43827">
    <property type="entry name" value="2,5-DIKETO-D-GLUCONIC ACID REDUCTASE"/>
    <property type="match status" value="1"/>
</dbReference>
<dbReference type="Proteomes" id="UP000070226">
    <property type="component" value="Unassembled WGS sequence"/>
</dbReference>
<dbReference type="InterPro" id="IPR018170">
    <property type="entry name" value="Aldo/ket_reductase_CS"/>
</dbReference>
<sequence>MEERMDFRILNNGSFVPSIGFGTYKTGTSEETEQTVTNALQAGYRLLDTAAYYDNEEAVGKGMSASGINRSDIIVTTKIWHTNAGYDATMRAVESSLTKLNTNYIDIMLIHQPIGDYYGSWRAMEELYDQNVLRGLGLSNFYEDRLIDLLYHCNVKPVVNQIECHPFNQRKSLWELMRKHQIVGMAWSPFTRNRQPIFDHPIIKSLAEKYGKTKHQIILRWHIQRGIIPLPKANNVSHIEANFDVFDFKLSITDMDLMELLDQRAFLENHHTAAGLERILQLK</sequence>
<feature type="domain" description="NADP-dependent oxidoreductase" evidence="7">
    <location>
        <begin position="203"/>
        <end position="259"/>
    </location>
</feature>
<protein>
    <submittedName>
        <fullName evidence="8">Putative organophosphate reductase</fullName>
    </submittedName>
</protein>
<keyword evidence="2" id="KW-0521">NADP</keyword>
<feature type="domain" description="NADP-dependent oxidoreductase" evidence="7">
    <location>
        <begin position="19"/>
        <end position="190"/>
    </location>
</feature>
<evidence type="ECO:0000259" key="7">
    <source>
        <dbReference type="Pfam" id="PF00248"/>
    </source>
</evidence>
<evidence type="ECO:0000256" key="2">
    <source>
        <dbReference type="ARBA" id="ARBA00022857"/>
    </source>
</evidence>